<dbReference type="RefSeq" id="WP_150683180.1">
    <property type="nucleotide sequence ID" value="NZ_CABPSI010000001.1"/>
</dbReference>
<keyword evidence="1 4" id="KW-0808">Transferase</keyword>
<organism evidence="4 5">
    <name type="scientific">Pandoraea iniqua</name>
    <dbReference type="NCBI Taxonomy" id="2508288"/>
    <lineage>
        <taxon>Bacteria</taxon>
        <taxon>Pseudomonadati</taxon>
        <taxon>Pseudomonadota</taxon>
        <taxon>Betaproteobacteria</taxon>
        <taxon>Burkholderiales</taxon>
        <taxon>Burkholderiaceae</taxon>
        <taxon>Pandoraea</taxon>
    </lineage>
</organism>
<protein>
    <submittedName>
        <fullName evidence="4">Aminoalkylphosphonate N-acetyltransferase</fullName>
        <ecNumber evidence="4">2.3.1.-</ecNumber>
    </submittedName>
</protein>
<dbReference type="InterPro" id="IPR050832">
    <property type="entry name" value="Bact_Acetyltransf"/>
</dbReference>
<evidence type="ECO:0000256" key="2">
    <source>
        <dbReference type="ARBA" id="ARBA00023315"/>
    </source>
</evidence>
<dbReference type="InterPro" id="IPR000182">
    <property type="entry name" value="GNAT_dom"/>
</dbReference>
<dbReference type="Proteomes" id="UP000333828">
    <property type="component" value="Unassembled WGS sequence"/>
</dbReference>
<dbReference type="EMBL" id="CABPSI010000001">
    <property type="protein sequence ID" value="VVD80725.1"/>
    <property type="molecule type" value="Genomic_DNA"/>
</dbReference>
<evidence type="ECO:0000259" key="3">
    <source>
        <dbReference type="PROSITE" id="PS51186"/>
    </source>
</evidence>
<dbReference type="EC" id="2.3.1.-" evidence="4"/>
<dbReference type="PANTHER" id="PTHR43877">
    <property type="entry name" value="AMINOALKYLPHOSPHONATE N-ACETYLTRANSFERASE-RELATED-RELATED"/>
    <property type="match status" value="1"/>
</dbReference>
<dbReference type="SUPFAM" id="SSF55729">
    <property type="entry name" value="Acyl-CoA N-acyltransferases (Nat)"/>
    <property type="match status" value="1"/>
</dbReference>
<reference evidence="4 5" key="1">
    <citation type="submission" date="2019-08" db="EMBL/GenBank/DDBJ databases">
        <authorList>
            <person name="Peeters C."/>
        </authorList>
    </citation>
    <scope>NUCLEOTIDE SEQUENCE [LARGE SCALE GENOMIC DNA]</scope>
    <source>
        <strain evidence="4 5">LMG 31115</strain>
    </source>
</reference>
<accession>A0A5E4SYQ7</accession>
<dbReference type="InterPro" id="IPR016181">
    <property type="entry name" value="Acyl_CoA_acyltransferase"/>
</dbReference>
<name>A0A5E4SYQ7_9BURK</name>
<evidence type="ECO:0000256" key="1">
    <source>
        <dbReference type="ARBA" id="ARBA00022679"/>
    </source>
</evidence>
<dbReference type="PROSITE" id="PS51186">
    <property type="entry name" value="GNAT"/>
    <property type="match status" value="1"/>
</dbReference>
<evidence type="ECO:0000313" key="5">
    <source>
        <dbReference type="Proteomes" id="UP000333828"/>
    </source>
</evidence>
<keyword evidence="5" id="KW-1185">Reference proteome</keyword>
<evidence type="ECO:0000313" key="4">
    <source>
        <dbReference type="EMBL" id="VVD80725.1"/>
    </source>
</evidence>
<keyword evidence="2 4" id="KW-0012">Acyltransferase</keyword>
<sequence length="158" mass="17382">MTDFLATARVRSATRADLPAIISLLADDVLGTSRESTDPNDLPVYERAFDAMTAQGGNEYLVVEREGQLLAVMQFTVIPGLSRRGRTRALLEGVRVSSACRGQGVGGWFFEQVIARARAAGCTLVQLTTDKRRDDARRFYESLGFQATHEGMKLDLPE</sequence>
<dbReference type="Pfam" id="PF00583">
    <property type="entry name" value="Acetyltransf_1"/>
    <property type="match status" value="1"/>
</dbReference>
<dbReference type="Gene3D" id="3.40.630.30">
    <property type="match status" value="1"/>
</dbReference>
<dbReference type="CDD" id="cd04301">
    <property type="entry name" value="NAT_SF"/>
    <property type="match status" value="1"/>
</dbReference>
<proteinExistence type="predicted"/>
<dbReference type="AlphaFoldDB" id="A0A5E4SYQ7"/>
<feature type="domain" description="N-acetyltransferase" evidence="3">
    <location>
        <begin position="8"/>
        <end position="158"/>
    </location>
</feature>
<gene>
    <name evidence="4" type="primary">phnO_2</name>
    <name evidence="4" type="ORF">PIN31115_01099</name>
</gene>
<dbReference type="GO" id="GO:0016747">
    <property type="term" value="F:acyltransferase activity, transferring groups other than amino-acyl groups"/>
    <property type="evidence" value="ECO:0007669"/>
    <property type="project" value="InterPro"/>
</dbReference>